<keyword evidence="9" id="KW-1185">Reference proteome</keyword>
<name>A0A0D9VD39_9ORYZ</name>
<reference evidence="8 9" key="1">
    <citation type="submission" date="2012-08" db="EMBL/GenBank/DDBJ databases">
        <title>Oryza genome evolution.</title>
        <authorList>
            <person name="Wing R.A."/>
        </authorList>
    </citation>
    <scope>NUCLEOTIDE SEQUENCE</scope>
</reference>
<dbReference type="GO" id="GO:0016705">
    <property type="term" value="F:oxidoreductase activity, acting on paired donors, with incorporation or reduction of molecular oxygen"/>
    <property type="evidence" value="ECO:0007669"/>
    <property type="project" value="InterPro"/>
</dbReference>
<dbReference type="Gramene" id="LPERR02G05740.1">
    <property type="protein sequence ID" value="LPERR02G05740.1"/>
    <property type="gene ID" value="LPERR02G05740"/>
</dbReference>
<dbReference type="GO" id="GO:0020037">
    <property type="term" value="F:heme binding"/>
    <property type="evidence" value="ECO:0007669"/>
    <property type="project" value="InterPro"/>
</dbReference>
<dbReference type="PANTHER" id="PTHR47955">
    <property type="entry name" value="CYTOCHROME P450 FAMILY 71 PROTEIN"/>
    <property type="match status" value="1"/>
</dbReference>
<dbReference type="FunFam" id="1.10.630.10:FF:000064">
    <property type="entry name" value="Cytochrome P450 monooxygenase"/>
    <property type="match status" value="1"/>
</dbReference>
<evidence type="ECO:0000256" key="3">
    <source>
        <dbReference type="ARBA" id="ARBA00022723"/>
    </source>
</evidence>
<comment type="similarity">
    <text evidence="1 7">Belongs to the cytochrome P450 family.</text>
</comment>
<sequence length="518" mass="57441">MATDLLILLPLLAIPIVLLLLKSRLSASRGTGAAGEKLPPGPWALPIIGHLHHLIGRGELPHRRMRDLARQHGPLMLLRFGEVQTVVASSAEAAREILKTHDLAFATRPMGPVAQLWYQTSGGGVAYAPYGDGWRQLRKICTVELLSSRRVASFRPIRHDEVGRILRALAADADAKRPVNLTRLMATYTVNATVRAIIGSREFKEREAYVRMLKEVFGIVPGLGLPDLFPSSRLAMRVSRMPAQLARTRGNMHRLMDVIIKEHQEFRPAAGGGGGEEEEDLVDVLLRLQKEADFQHPLTAENVKFVMLDMFGAGSETSSSSLTWTMAELMRNPRIRHKLQEEIRQEFANDGRVTEEKLRNLTYLPMVIKETLRLHPPGTLLVPHQCQTPCQVLGYDVPVGSTVLVNAWAIGRDPVSWGDTAEEFSPERFERCARDFKGADYEFIPFGAGRRICPGISMALAHLELVLATLLFHFDFELPAGMSPEEVDLTEKSGVSTVLKTDLLVVPVPRVPVPSPAD</sequence>
<reference evidence="8" key="3">
    <citation type="submission" date="2015-04" db="UniProtKB">
        <authorList>
            <consortium name="EnsemblPlants"/>
        </authorList>
    </citation>
    <scope>IDENTIFICATION</scope>
</reference>
<organism evidence="8 9">
    <name type="scientific">Leersia perrieri</name>
    <dbReference type="NCBI Taxonomy" id="77586"/>
    <lineage>
        <taxon>Eukaryota</taxon>
        <taxon>Viridiplantae</taxon>
        <taxon>Streptophyta</taxon>
        <taxon>Embryophyta</taxon>
        <taxon>Tracheophyta</taxon>
        <taxon>Spermatophyta</taxon>
        <taxon>Magnoliopsida</taxon>
        <taxon>Liliopsida</taxon>
        <taxon>Poales</taxon>
        <taxon>Poaceae</taxon>
        <taxon>BOP clade</taxon>
        <taxon>Oryzoideae</taxon>
        <taxon>Oryzeae</taxon>
        <taxon>Oryzinae</taxon>
        <taxon>Leersia</taxon>
    </lineage>
</organism>
<dbReference type="CDD" id="cd11072">
    <property type="entry name" value="CYP71-like"/>
    <property type="match status" value="1"/>
</dbReference>
<dbReference type="AlphaFoldDB" id="A0A0D9VD39"/>
<dbReference type="PRINTS" id="PR00385">
    <property type="entry name" value="P450"/>
</dbReference>
<accession>A0A0D9VD39</accession>
<protein>
    <recommendedName>
        <fullName evidence="10">Cytochrome P450</fullName>
    </recommendedName>
</protein>
<dbReference type="EnsemblPlants" id="LPERR02G05740.1">
    <property type="protein sequence ID" value="LPERR02G05740.1"/>
    <property type="gene ID" value="LPERR02G05740"/>
</dbReference>
<dbReference type="PROSITE" id="PS00086">
    <property type="entry name" value="CYTOCHROME_P450"/>
    <property type="match status" value="1"/>
</dbReference>
<dbReference type="Pfam" id="PF00067">
    <property type="entry name" value="p450"/>
    <property type="match status" value="1"/>
</dbReference>
<dbReference type="GO" id="GO:0005506">
    <property type="term" value="F:iron ion binding"/>
    <property type="evidence" value="ECO:0007669"/>
    <property type="project" value="InterPro"/>
</dbReference>
<reference evidence="9" key="2">
    <citation type="submission" date="2013-12" db="EMBL/GenBank/DDBJ databases">
        <authorList>
            <person name="Yu Y."/>
            <person name="Lee S."/>
            <person name="de Baynast K."/>
            <person name="Wissotski M."/>
            <person name="Liu L."/>
            <person name="Talag J."/>
            <person name="Goicoechea J."/>
            <person name="Angelova A."/>
            <person name="Jetty R."/>
            <person name="Kudrna D."/>
            <person name="Golser W."/>
            <person name="Rivera L."/>
            <person name="Zhang J."/>
            <person name="Wing R."/>
        </authorList>
    </citation>
    <scope>NUCLEOTIDE SEQUENCE</scope>
</reference>
<evidence type="ECO:0000313" key="9">
    <source>
        <dbReference type="Proteomes" id="UP000032180"/>
    </source>
</evidence>
<dbReference type="InterPro" id="IPR036396">
    <property type="entry name" value="Cyt_P450_sf"/>
</dbReference>
<keyword evidence="7" id="KW-0560">Oxidoreductase</keyword>
<dbReference type="STRING" id="77586.A0A0D9VD39"/>
<dbReference type="PRINTS" id="PR00463">
    <property type="entry name" value="EP450I"/>
</dbReference>
<dbReference type="InterPro" id="IPR001128">
    <property type="entry name" value="Cyt_P450"/>
</dbReference>
<dbReference type="Proteomes" id="UP000032180">
    <property type="component" value="Chromosome 2"/>
</dbReference>
<proteinExistence type="inferred from homology"/>
<dbReference type="InterPro" id="IPR002401">
    <property type="entry name" value="Cyt_P450_E_grp-I"/>
</dbReference>
<dbReference type="eggNOG" id="KOG0156">
    <property type="taxonomic scope" value="Eukaryota"/>
</dbReference>
<feature type="binding site" description="axial binding residue" evidence="6">
    <location>
        <position position="453"/>
    </location>
    <ligand>
        <name>heme</name>
        <dbReference type="ChEBI" id="CHEBI:30413"/>
    </ligand>
    <ligandPart>
        <name>Fe</name>
        <dbReference type="ChEBI" id="CHEBI:18248"/>
    </ligandPart>
</feature>
<evidence type="ECO:0000256" key="5">
    <source>
        <dbReference type="ARBA" id="ARBA00023004"/>
    </source>
</evidence>
<evidence type="ECO:0000256" key="1">
    <source>
        <dbReference type="ARBA" id="ARBA00010617"/>
    </source>
</evidence>
<dbReference type="HOGENOM" id="CLU_001570_4_1_1"/>
<comment type="cofactor">
    <cofactor evidence="6">
        <name>heme</name>
        <dbReference type="ChEBI" id="CHEBI:30413"/>
    </cofactor>
</comment>
<keyword evidence="7" id="KW-0503">Monooxygenase</keyword>
<keyword evidence="6 7" id="KW-0349">Heme</keyword>
<dbReference type="PANTHER" id="PTHR47955:SF21">
    <property type="entry name" value="OS06G0642300 PROTEIN"/>
    <property type="match status" value="1"/>
</dbReference>
<dbReference type="Gene3D" id="1.10.630.10">
    <property type="entry name" value="Cytochrome P450"/>
    <property type="match status" value="1"/>
</dbReference>
<evidence type="ECO:0000313" key="8">
    <source>
        <dbReference type="EnsemblPlants" id="LPERR02G05740.1"/>
    </source>
</evidence>
<keyword evidence="3 6" id="KW-0479">Metal-binding</keyword>
<evidence type="ECO:0000256" key="7">
    <source>
        <dbReference type="RuleBase" id="RU000461"/>
    </source>
</evidence>
<keyword evidence="4" id="KW-1133">Transmembrane helix</keyword>
<keyword evidence="4" id="KW-0472">Membrane</keyword>
<evidence type="ECO:0000256" key="6">
    <source>
        <dbReference type="PIRSR" id="PIRSR602401-1"/>
    </source>
</evidence>
<evidence type="ECO:0008006" key="10">
    <source>
        <dbReference type="Google" id="ProtNLM"/>
    </source>
</evidence>
<dbReference type="InterPro" id="IPR017972">
    <property type="entry name" value="Cyt_P450_CS"/>
</dbReference>
<evidence type="ECO:0000256" key="4">
    <source>
        <dbReference type="ARBA" id="ARBA00022989"/>
    </source>
</evidence>
<evidence type="ECO:0000256" key="2">
    <source>
        <dbReference type="ARBA" id="ARBA00022692"/>
    </source>
</evidence>
<keyword evidence="5 6" id="KW-0408">Iron</keyword>
<dbReference type="SUPFAM" id="SSF48264">
    <property type="entry name" value="Cytochrome P450"/>
    <property type="match status" value="1"/>
</dbReference>
<dbReference type="GO" id="GO:0004497">
    <property type="term" value="F:monooxygenase activity"/>
    <property type="evidence" value="ECO:0007669"/>
    <property type="project" value="UniProtKB-KW"/>
</dbReference>
<keyword evidence="2" id="KW-0812">Transmembrane</keyword>